<evidence type="ECO:0000256" key="1">
    <source>
        <dbReference type="SAM" id="MobiDB-lite"/>
    </source>
</evidence>
<dbReference type="RefSeq" id="WP_043077835.1">
    <property type="nucleotide sequence ID" value="NZ_CP011530.1"/>
</dbReference>
<organism evidence="2 4">
    <name type="scientific">Mycobacteroides immunogenum</name>
    <dbReference type="NCBI Taxonomy" id="83262"/>
    <lineage>
        <taxon>Bacteria</taxon>
        <taxon>Bacillati</taxon>
        <taxon>Actinomycetota</taxon>
        <taxon>Actinomycetes</taxon>
        <taxon>Mycobacteriales</taxon>
        <taxon>Mycobacteriaceae</taxon>
        <taxon>Mycobacteroides</taxon>
    </lineage>
</organism>
<evidence type="ECO:0000313" key="2">
    <source>
        <dbReference type="EMBL" id="KPG14408.1"/>
    </source>
</evidence>
<dbReference type="EMBL" id="LJFS01000012">
    <property type="protein sequence ID" value="KPG34084.1"/>
    <property type="molecule type" value="Genomic_DNA"/>
</dbReference>
<dbReference type="AlphaFoldDB" id="A0A7V8LR98"/>
<dbReference type="EMBL" id="LJFO01000003">
    <property type="protein sequence ID" value="KPG14408.1"/>
    <property type="molecule type" value="Genomic_DNA"/>
</dbReference>
<name>A0A7V8LR98_9MYCO</name>
<dbReference type="GeneID" id="45765961"/>
<reference evidence="4 5" key="1">
    <citation type="submission" date="2015-09" db="EMBL/GenBank/DDBJ databases">
        <title>Genome Sequences of Mycobacterium immunogenum Isolates, Recuperated from a Chloraminated Drinking Water Distribution System Simulator Subjected to Episodes of Nitrification.</title>
        <authorList>
            <person name="Gomez-Alvarez V."/>
            <person name="Revetta R.P."/>
        </authorList>
    </citation>
    <scope>NUCLEOTIDE SEQUENCE [LARGE SCALE GENOMIC DNA]</scope>
    <source>
        <strain evidence="2 4">H008</strain>
        <strain evidence="3 5">H076</strain>
    </source>
</reference>
<evidence type="ECO:0000313" key="4">
    <source>
        <dbReference type="Proteomes" id="UP000037843"/>
    </source>
</evidence>
<evidence type="ECO:0000313" key="3">
    <source>
        <dbReference type="EMBL" id="KPG34084.1"/>
    </source>
</evidence>
<evidence type="ECO:0000313" key="5">
    <source>
        <dbReference type="Proteomes" id="UP000037962"/>
    </source>
</evidence>
<dbReference type="SUPFAM" id="SSF140453">
    <property type="entry name" value="EsxAB dimer-like"/>
    <property type="match status" value="1"/>
</dbReference>
<dbReference type="Proteomes" id="UP000037962">
    <property type="component" value="Unassembled WGS sequence"/>
</dbReference>
<proteinExistence type="predicted"/>
<dbReference type="Proteomes" id="UP000037843">
    <property type="component" value="Unassembled WGS sequence"/>
</dbReference>
<gene>
    <name evidence="2" type="ORF">AN908_07670</name>
    <name evidence="3" type="ORF">AN912_12115</name>
</gene>
<accession>A0A7V8LR98</accession>
<sequence>MHDDPIPYRVDLDALQAFIDQMAAFDRAAERRIAEVDRRINDLHVDWSGADAAANLAFHQEWMDGVAEMRKAEETLEESASKAHRNYRGVGEHNARMWP</sequence>
<feature type="compositionally biased region" description="Basic and acidic residues" evidence="1">
    <location>
        <begin position="90"/>
        <end position="99"/>
    </location>
</feature>
<dbReference type="InterPro" id="IPR036689">
    <property type="entry name" value="ESAT-6-like_sf"/>
</dbReference>
<dbReference type="Gene3D" id="1.10.287.1060">
    <property type="entry name" value="ESAT-6-like"/>
    <property type="match status" value="1"/>
</dbReference>
<keyword evidence="5" id="KW-1185">Reference proteome</keyword>
<comment type="caution">
    <text evidence="2">The sequence shown here is derived from an EMBL/GenBank/DDBJ whole genome shotgun (WGS) entry which is preliminary data.</text>
</comment>
<dbReference type="KEGG" id="miz:BAB75_19030"/>
<protein>
    <submittedName>
        <fullName evidence="2">Type VII secretion protein EsxE</fullName>
    </submittedName>
</protein>
<dbReference type="Pfam" id="PF06013">
    <property type="entry name" value="WXG100"/>
    <property type="match status" value="1"/>
</dbReference>
<dbReference type="OrthoDB" id="4380842at2"/>
<feature type="region of interest" description="Disordered" evidence="1">
    <location>
        <begin position="76"/>
        <end position="99"/>
    </location>
</feature>
<dbReference type="InterPro" id="IPR010310">
    <property type="entry name" value="T7SS_ESAT-6-like"/>
</dbReference>